<dbReference type="Proteomes" id="UP000192220">
    <property type="component" value="Unplaced"/>
</dbReference>
<dbReference type="InterPro" id="IPR033192">
    <property type="entry name" value="ODAD3"/>
</dbReference>
<dbReference type="KEGG" id="alim:106512735"/>
<gene>
    <name evidence="2" type="primary">LOC106512735</name>
</gene>
<feature type="non-terminal residue" evidence="2">
    <location>
        <position position="106"/>
    </location>
</feature>
<dbReference type="GO" id="GO:0036064">
    <property type="term" value="C:ciliary basal body"/>
    <property type="evidence" value="ECO:0007669"/>
    <property type="project" value="TreeGrafter"/>
</dbReference>
<dbReference type="GO" id="GO:0036158">
    <property type="term" value="P:outer dynein arm assembly"/>
    <property type="evidence" value="ECO:0007669"/>
    <property type="project" value="InterPro"/>
</dbReference>
<keyword evidence="1" id="KW-1185">Reference proteome</keyword>
<name>A0A2I4AMM9_AUSLI</name>
<dbReference type="GO" id="GO:0097542">
    <property type="term" value="C:ciliary tip"/>
    <property type="evidence" value="ECO:0007669"/>
    <property type="project" value="TreeGrafter"/>
</dbReference>
<protein>
    <submittedName>
        <fullName evidence="2">Coiled-coil domain-containing protein 151</fullName>
    </submittedName>
</protein>
<reference evidence="2" key="1">
    <citation type="submission" date="2025-08" db="UniProtKB">
        <authorList>
            <consortium name="RefSeq"/>
        </authorList>
    </citation>
    <scope>IDENTIFICATION</scope>
</reference>
<evidence type="ECO:0000313" key="2">
    <source>
        <dbReference type="RefSeq" id="XP_013856740.1"/>
    </source>
</evidence>
<dbReference type="RefSeq" id="XP_013856740.1">
    <property type="nucleotide sequence ID" value="XM_014001286.1"/>
</dbReference>
<dbReference type="PANTHER" id="PTHR46518">
    <property type="entry name" value="COILED-COIL DOMAIN-CONTAINING PROTEIN 151"/>
    <property type="match status" value="1"/>
</dbReference>
<proteinExistence type="predicted"/>
<dbReference type="AlphaFoldDB" id="A0A2I4AMM9"/>
<dbReference type="STRING" id="52670.A0A2I4AMM9"/>
<evidence type="ECO:0000313" key="1">
    <source>
        <dbReference type="Proteomes" id="UP000192220"/>
    </source>
</evidence>
<dbReference type="GO" id="GO:0003341">
    <property type="term" value="P:cilium movement"/>
    <property type="evidence" value="ECO:0007669"/>
    <property type="project" value="InterPro"/>
</dbReference>
<dbReference type="InParanoid" id="A0A2I4AMM9"/>
<sequence length="106" mass="12389">GGRAAHESCQSSIQKNEEFILQLRQENKFLHKQLAEAKAGDEEILRRAFQDRGSEKHAFRDMSARDAMEKLDWMVLSKKKRLNAMKHTTQAYQQRLDELKMGRNLS</sequence>
<dbReference type="GeneID" id="106512735"/>
<dbReference type="OrthoDB" id="10255247at2759"/>
<dbReference type="PANTHER" id="PTHR46518:SF1">
    <property type="entry name" value="OUTER DYNEIN ARM-DOCKING COMPLEX SUBUNIT 3"/>
    <property type="match status" value="1"/>
</dbReference>
<accession>A0A2I4AMM9</accession>
<feature type="non-terminal residue" evidence="2">
    <location>
        <position position="1"/>
    </location>
</feature>
<organism evidence="1 2">
    <name type="scientific">Austrofundulus limnaeus</name>
    <name type="common">Annual killifish</name>
    <dbReference type="NCBI Taxonomy" id="52670"/>
    <lineage>
        <taxon>Eukaryota</taxon>
        <taxon>Metazoa</taxon>
        <taxon>Chordata</taxon>
        <taxon>Craniata</taxon>
        <taxon>Vertebrata</taxon>
        <taxon>Euteleostomi</taxon>
        <taxon>Actinopterygii</taxon>
        <taxon>Neopterygii</taxon>
        <taxon>Teleostei</taxon>
        <taxon>Neoteleostei</taxon>
        <taxon>Acanthomorphata</taxon>
        <taxon>Ovalentaria</taxon>
        <taxon>Atherinomorphae</taxon>
        <taxon>Cyprinodontiformes</taxon>
        <taxon>Rivulidae</taxon>
        <taxon>Austrofundulus</taxon>
    </lineage>
</organism>
<dbReference type="GO" id="GO:0035253">
    <property type="term" value="C:ciliary rootlet"/>
    <property type="evidence" value="ECO:0007669"/>
    <property type="project" value="TreeGrafter"/>
</dbReference>